<protein>
    <submittedName>
        <fullName evidence="2">Uncharacterized protein</fullName>
    </submittedName>
</protein>
<dbReference type="Gene3D" id="2.40.160.200">
    <property type="entry name" value="LURP1-related"/>
    <property type="match status" value="1"/>
</dbReference>
<dbReference type="InterPro" id="IPR038595">
    <property type="entry name" value="LOR_sf"/>
</dbReference>
<evidence type="ECO:0000313" key="3">
    <source>
        <dbReference type="Proteomes" id="UP000594263"/>
    </source>
</evidence>
<accession>A0A7N1A487</accession>
<proteinExistence type="inferred from homology"/>
<evidence type="ECO:0000256" key="1">
    <source>
        <dbReference type="ARBA" id="ARBA00005437"/>
    </source>
</evidence>
<dbReference type="Gramene" id="Kaladp0079s0156.1.v1.1">
    <property type="protein sequence ID" value="Kaladp0079s0156.1.v1.1"/>
    <property type="gene ID" value="Kaladp0079s0156.v1.1"/>
</dbReference>
<dbReference type="Proteomes" id="UP000594263">
    <property type="component" value="Unplaced"/>
</dbReference>
<name>A0A7N1A487_KALFE</name>
<evidence type="ECO:0000313" key="2">
    <source>
        <dbReference type="EnsemblPlants" id="Kaladp0079s0156.1.v1.1"/>
    </source>
</evidence>
<dbReference type="PANTHER" id="PTHR31087">
    <property type="match status" value="1"/>
</dbReference>
<dbReference type="InterPro" id="IPR025659">
    <property type="entry name" value="Tubby-like_C"/>
</dbReference>
<dbReference type="AlphaFoldDB" id="A0A7N1A487"/>
<dbReference type="EnsemblPlants" id="Kaladp0079s0156.1.v1.1">
    <property type="protein sequence ID" value="Kaladp0079s0156.1.v1.1"/>
    <property type="gene ID" value="Kaladp0079s0156.v1.1"/>
</dbReference>
<keyword evidence="3" id="KW-1185">Reference proteome</keyword>
<organism evidence="2 3">
    <name type="scientific">Kalanchoe fedtschenkoi</name>
    <name type="common">Lavender scallops</name>
    <name type="synonym">South American air plant</name>
    <dbReference type="NCBI Taxonomy" id="63787"/>
    <lineage>
        <taxon>Eukaryota</taxon>
        <taxon>Viridiplantae</taxon>
        <taxon>Streptophyta</taxon>
        <taxon>Embryophyta</taxon>
        <taxon>Tracheophyta</taxon>
        <taxon>Spermatophyta</taxon>
        <taxon>Magnoliopsida</taxon>
        <taxon>eudicotyledons</taxon>
        <taxon>Gunneridae</taxon>
        <taxon>Pentapetalae</taxon>
        <taxon>Saxifragales</taxon>
        <taxon>Crassulaceae</taxon>
        <taxon>Kalanchoe</taxon>
    </lineage>
</organism>
<dbReference type="SUPFAM" id="SSF54518">
    <property type="entry name" value="Tubby C-terminal domain-like"/>
    <property type="match status" value="1"/>
</dbReference>
<dbReference type="OMA" id="QRSCTIT"/>
<dbReference type="PANTHER" id="PTHR31087:SF58">
    <property type="entry name" value="OS07G0230700 PROTEIN"/>
    <property type="match status" value="1"/>
</dbReference>
<dbReference type="Pfam" id="PF04525">
    <property type="entry name" value="LOR"/>
    <property type="match status" value="1"/>
</dbReference>
<comment type="similarity">
    <text evidence="1">Belongs to the LOR family.</text>
</comment>
<sequence>MQAPAPIFIPANQPTAEAPVVGINPMYIVPYPTDLIISEKLLSLSECSLAITDSYGNLMFNIETKFFSLRDRRVLLSPDGRPIVTFQQKILTAHRRWQVFRGESTNPKDLLFSVKKSSVLQLSTKLDVFLASNTKETKCDFRMSGSWFQRSCTITLGDTNMVIAQVHKKHDIASIILDKDKFVLTVYPFVDYTFMITLVAILQEINADRNGED</sequence>
<reference evidence="2" key="1">
    <citation type="submission" date="2021-01" db="UniProtKB">
        <authorList>
            <consortium name="EnsemblPlants"/>
        </authorList>
    </citation>
    <scope>IDENTIFICATION</scope>
</reference>
<dbReference type="InterPro" id="IPR007612">
    <property type="entry name" value="LOR"/>
</dbReference>